<dbReference type="PANTHER" id="PTHR13593">
    <property type="match status" value="1"/>
</dbReference>
<dbReference type="EMBL" id="KZ613534">
    <property type="protein sequence ID" value="PMD13205.1"/>
    <property type="molecule type" value="Genomic_DNA"/>
</dbReference>
<evidence type="ECO:0000259" key="1">
    <source>
        <dbReference type="Pfam" id="PF00388"/>
    </source>
</evidence>
<evidence type="ECO:0000313" key="3">
    <source>
        <dbReference type="Proteomes" id="UP000235672"/>
    </source>
</evidence>
<dbReference type="CDD" id="cd08557">
    <property type="entry name" value="PI-PLCc_bacteria_like"/>
    <property type="match status" value="1"/>
</dbReference>
<feature type="domain" description="Phosphatidylinositol-specific phospholipase C X" evidence="1">
    <location>
        <begin position="36"/>
        <end position="122"/>
    </location>
</feature>
<sequence>MSHLQGDIRVIDSYIPGSHDASAYLIGNRGADLRNESVSAITQCGSYTAQLNAGSRYFDMRCVPHGDDGTIYMKHADYLFQSLKDVLKQIYKFHLSHPEEFFFLDFDFDTDLALSNKIADIGRTPALNMMHLTNITLHSFFNNIALLKHADSVAFHLGGSGRYWQTKNSAIYNDLYDNFDQKTPQQIIQSLDSMLAAWVKEYDPTVHYGPDGKPLENNTGKLVASQLVNTPKWSPITNPGNRDLVALDTFRNWLLSKTPGSNLGIVKLGFIEVGYKREFIEHIIMMNKFSTPPILPPLTETIYYQDKIRFRTQDNRYVCQTWEGSDMKRQCRLTLVDTAAEACNFILRDYDFSLVKPLPYSGNLAADT</sequence>
<name>A0A2J6PGL4_9HELO</name>
<organism evidence="2 3">
    <name type="scientific">Hyaloscypha hepaticicola</name>
    <dbReference type="NCBI Taxonomy" id="2082293"/>
    <lineage>
        <taxon>Eukaryota</taxon>
        <taxon>Fungi</taxon>
        <taxon>Dikarya</taxon>
        <taxon>Ascomycota</taxon>
        <taxon>Pezizomycotina</taxon>
        <taxon>Leotiomycetes</taxon>
        <taxon>Helotiales</taxon>
        <taxon>Hyaloscyphaceae</taxon>
        <taxon>Hyaloscypha</taxon>
    </lineage>
</organism>
<dbReference type="InterPro" id="IPR051057">
    <property type="entry name" value="PI-PLC_domain"/>
</dbReference>
<dbReference type="PROSITE" id="PS50007">
    <property type="entry name" value="PIPLC_X_DOMAIN"/>
    <property type="match status" value="1"/>
</dbReference>
<evidence type="ECO:0000313" key="2">
    <source>
        <dbReference type="EMBL" id="PMD13205.1"/>
    </source>
</evidence>
<dbReference type="Gene3D" id="3.20.20.190">
    <property type="entry name" value="Phosphatidylinositol (PI) phosphodiesterase"/>
    <property type="match status" value="1"/>
</dbReference>
<dbReference type="GO" id="GO:0008081">
    <property type="term" value="F:phosphoric diester hydrolase activity"/>
    <property type="evidence" value="ECO:0007669"/>
    <property type="project" value="InterPro"/>
</dbReference>
<dbReference type="Pfam" id="PF00388">
    <property type="entry name" value="PI-PLC-X"/>
    <property type="match status" value="1"/>
</dbReference>
<dbReference type="Proteomes" id="UP000235672">
    <property type="component" value="Unassembled WGS sequence"/>
</dbReference>
<proteinExistence type="predicted"/>
<dbReference type="AlphaFoldDB" id="A0A2J6PGL4"/>
<dbReference type="SUPFAM" id="SSF51695">
    <property type="entry name" value="PLC-like phosphodiesterases"/>
    <property type="match status" value="1"/>
</dbReference>
<accession>A0A2J6PGL4</accession>
<gene>
    <name evidence="2" type="ORF">NA56DRAFT_738411</name>
</gene>
<dbReference type="InterPro" id="IPR000909">
    <property type="entry name" value="PLipase_C_PInositol-sp_X_dom"/>
</dbReference>
<reference evidence="2 3" key="1">
    <citation type="submission" date="2016-05" db="EMBL/GenBank/DDBJ databases">
        <title>A degradative enzymes factory behind the ericoid mycorrhizal symbiosis.</title>
        <authorList>
            <consortium name="DOE Joint Genome Institute"/>
            <person name="Martino E."/>
            <person name="Morin E."/>
            <person name="Grelet G."/>
            <person name="Kuo A."/>
            <person name="Kohler A."/>
            <person name="Daghino S."/>
            <person name="Barry K."/>
            <person name="Choi C."/>
            <person name="Cichocki N."/>
            <person name="Clum A."/>
            <person name="Copeland A."/>
            <person name="Hainaut M."/>
            <person name="Haridas S."/>
            <person name="Labutti K."/>
            <person name="Lindquist E."/>
            <person name="Lipzen A."/>
            <person name="Khouja H.-R."/>
            <person name="Murat C."/>
            <person name="Ohm R."/>
            <person name="Olson A."/>
            <person name="Spatafora J."/>
            <person name="Veneault-Fourrey C."/>
            <person name="Henrissat B."/>
            <person name="Grigoriev I."/>
            <person name="Martin F."/>
            <person name="Perotto S."/>
        </authorList>
    </citation>
    <scope>NUCLEOTIDE SEQUENCE [LARGE SCALE GENOMIC DNA]</scope>
    <source>
        <strain evidence="2 3">UAMH 7357</strain>
    </source>
</reference>
<dbReference type="STRING" id="1745343.A0A2J6PGL4"/>
<dbReference type="GO" id="GO:0006629">
    <property type="term" value="P:lipid metabolic process"/>
    <property type="evidence" value="ECO:0007669"/>
    <property type="project" value="InterPro"/>
</dbReference>
<keyword evidence="3" id="KW-1185">Reference proteome</keyword>
<protein>
    <submittedName>
        <fullName evidence="2">PLC-like phosphodiesterase</fullName>
    </submittedName>
</protein>
<dbReference type="InterPro" id="IPR017946">
    <property type="entry name" value="PLC-like_Pdiesterase_TIM-brl"/>
</dbReference>
<dbReference type="OrthoDB" id="3548721at2759"/>
<dbReference type="PANTHER" id="PTHR13593:SF113">
    <property type="entry name" value="SI:DKEY-266F7.9"/>
    <property type="match status" value="1"/>
</dbReference>